<evidence type="ECO:0000256" key="4">
    <source>
        <dbReference type="ARBA" id="ARBA00052703"/>
    </source>
</evidence>
<dbReference type="EC" id="1.4.1.1" evidence="5"/>
<keyword evidence="2 5" id="KW-0520">NAD</keyword>
<reference evidence="6 7" key="1">
    <citation type="submission" date="2014-02" db="EMBL/GenBank/DDBJ databases">
        <title>The small core and large imbalanced accessory genome model reveals a collaborative survival strategy of Sorangium cellulosum strains in nature.</title>
        <authorList>
            <person name="Han K."/>
            <person name="Peng R."/>
            <person name="Blom J."/>
            <person name="Li Y.-Z."/>
        </authorList>
    </citation>
    <scope>NUCLEOTIDE SEQUENCE [LARGE SCALE GENOMIC DNA]</scope>
    <source>
        <strain evidence="6 7">So0008-312</strain>
    </source>
</reference>
<evidence type="ECO:0000256" key="3">
    <source>
        <dbReference type="ARBA" id="ARBA00050354"/>
    </source>
</evidence>
<dbReference type="EMBL" id="JEMA01000837">
    <property type="protein sequence ID" value="KYF65364.1"/>
    <property type="molecule type" value="Genomic_DNA"/>
</dbReference>
<comment type="caution">
    <text evidence="5">Lacks conserved residue(s) required for the propagation of feature annotation.</text>
</comment>
<evidence type="ECO:0000313" key="6">
    <source>
        <dbReference type="EMBL" id="KYF65364.1"/>
    </source>
</evidence>
<dbReference type="RefSeq" id="WP_061611163.1">
    <property type="nucleotide sequence ID" value="NZ_JEMA01000837.1"/>
</dbReference>
<dbReference type="AlphaFoldDB" id="A0A150QBI2"/>
<comment type="caution">
    <text evidence="6">The sequence shown here is derived from an EMBL/GenBank/DDBJ whole genome shotgun (WGS) entry which is preliminary data.</text>
</comment>
<dbReference type="GO" id="GO:0006522">
    <property type="term" value="P:alanine metabolic process"/>
    <property type="evidence" value="ECO:0007669"/>
    <property type="project" value="UniProtKB-UniRule"/>
</dbReference>
<name>A0A150QBI2_SORCE</name>
<evidence type="ECO:0000313" key="7">
    <source>
        <dbReference type="Proteomes" id="UP000075260"/>
    </source>
</evidence>
<sequence>MTPEKTLLLSQSDVASLLSMEAAITAVEAAFAAHGRGEAAMPPKVYLGLPAHDGDLRAMPAYVDGAAGVKWVNSHPKNPARFGLPCVRGLYLLSDPATATPLAVMDATRLTAVRTGAAAAIASKHLARPNPRTLGFIGCGVQARFLLDAHRAVYGDRLEVLTADVSREASERFAAEAGGRAVSAEEASGCDILCTTTPARAPVVQRAWVRPGAHINAMGADAPGKQELDPEILRDARVIIDDWAQATESGEVNVPLHAGALHREHIQGTIGEIVAGKLAGRGDAAITVFDSTGLAIQDVALARVVYAAARSEGAGTSFDFFA</sequence>
<feature type="binding site" evidence="5">
    <location>
        <begin position="219"/>
        <end position="221"/>
    </location>
    <ligand>
        <name>NAD(+)</name>
        <dbReference type="ChEBI" id="CHEBI:57540"/>
    </ligand>
</feature>
<proteinExistence type="inferred from homology"/>
<dbReference type="GO" id="GO:0005737">
    <property type="term" value="C:cytoplasm"/>
    <property type="evidence" value="ECO:0007669"/>
    <property type="project" value="TreeGrafter"/>
</dbReference>
<dbReference type="FunFam" id="3.30.1780.10:FF:000002">
    <property type="entry name" value="Ornithine cyclodeaminase"/>
    <property type="match status" value="1"/>
</dbReference>
<dbReference type="PANTHER" id="PTHR13812">
    <property type="entry name" value="KETIMINE REDUCTASE MU-CRYSTALLIN"/>
    <property type="match status" value="1"/>
</dbReference>
<keyword evidence="5" id="KW-0547">Nucleotide-binding</keyword>
<dbReference type="SUPFAM" id="SSF51735">
    <property type="entry name" value="NAD(P)-binding Rossmann-fold domains"/>
    <property type="match status" value="1"/>
</dbReference>
<dbReference type="InterPro" id="IPR003462">
    <property type="entry name" value="ODC_Mu_crystall"/>
</dbReference>
<dbReference type="Pfam" id="PF02423">
    <property type="entry name" value="OCD_Mu_crystall"/>
    <property type="match status" value="1"/>
</dbReference>
<dbReference type="FunFam" id="3.40.50.720:FF:000311">
    <property type="entry name" value="Ornithine cyclodeaminase"/>
    <property type="match status" value="1"/>
</dbReference>
<dbReference type="Proteomes" id="UP000075260">
    <property type="component" value="Unassembled WGS sequence"/>
</dbReference>
<dbReference type="PANTHER" id="PTHR13812:SF19">
    <property type="entry name" value="KETIMINE REDUCTASE MU-CRYSTALLIN"/>
    <property type="match status" value="1"/>
</dbReference>
<comment type="catalytic activity">
    <reaction evidence="5">
        <text>L-alanine + NAD(+) + H2O = pyruvate + NH4(+) + NADH + H(+)</text>
        <dbReference type="Rhea" id="RHEA:18405"/>
        <dbReference type="ChEBI" id="CHEBI:15361"/>
        <dbReference type="ChEBI" id="CHEBI:15377"/>
        <dbReference type="ChEBI" id="CHEBI:15378"/>
        <dbReference type="ChEBI" id="CHEBI:28938"/>
        <dbReference type="ChEBI" id="CHEBI:57540"/>
        <dbReference type="ChEBI" id="CHEBI:57945"/>
        <dbReference type="ChEBI" id="CHEBI:57972"/>
        <dbReference type="EC" id="1.4.1.1"/>
    </reaction>
</comment>
<organism evidence="6 7">
    <name type="scientific">Sorangium cellulosum</name>
    <name type="common">Polyangium cellulosum</name>
    <dbReference type="NCBI Taxonomy" id="56"/>
    <lineage>
        <taxon>Bacteria</taxon>
        <taxon>Pseudomonadati</taxon>
        <taxon>Myxococcota</taxon>
        <taxon>Polyangia</taxon>
        <taxon>Polyangiales</taxon>
        <taxon>Polyangiaceae</taxon>
        <taxon>Sorangium</taxon>
    </lineage>
</organism>
<dbReference type="GO" id="GO:0051287">
    <property type="term" value="F:NAD binding"/>
    <property type="evidence" value="ECO:0007669"/>
    <property type="project" value="UniProtKB-UniRule"/>
</dbReference>
<gene>
    <name evidence="6" type="ORF">BE15_24255</name>
</gene>
<evidence type="ECO:0000256" key="1">
    <source>
        <dbReference type="ARBA" id="ARBA00023002"/>
    </source>
</evidence>
<keyword evidence="1 5" id="KW-0560">Oxidoreductase</keyword>
<feature type="active site" description="Proton donor/acceptor" evidence="5">
    <location>
        <position position="70"/>
    </location>
</feature>
<dbReference type="InterPro" id="IPR028609">
    <property type="entry name" value="AlaDH_arch-typ"/>
</dbReference>
<comment type="similarity">
    <text evidence="5">Belongs to the ornithine cyclodeaminase/mu-crystallin family. Archaeal alanine dehydrogenase subfamily.</text>
</comment>
<accession>A0A150QBI2</accession>
<dbReference type="InterPro" id="IPR036291">
    <property type="entry name" value="NAD(P)-bd_dom_sf"/>
</dbReference>
<dbReference type="GO" id="GO:0000286">
    <property type="term" value="F:alanine dehydrogenase activity"/>
    <property type="evidence" value="ECO:0007669"/>
    <property type="project" value="UniProtKB-UniRule"/>
</dbReference>
<dbReference type="Gene3D" id="3.40.50.720">
    <property type="entry name" value="NAD(P)-binding Rossmann-like Domain"/>
    <property type="match status" value="1"/>
</dbReference>
<protein>
    <recommendedName>
        <fullName evidence="5">Putative alanine dehydrogenase</fullName>
        <shortName evidence="5">AlaDH</shortName>
        <ecNumber evidence="5">1.4.1.1</ecNumber>
    </recommendedName>
</protein>
<comment type="catalytic activity">
    <reaction evidence="3">
        <text>L-proline + NAD(+) = 1-pyrroline-2-carboxylate + NADH + H(+)</text>
        <dbReference type="Rhea" id="RHEA:20321"/>
        <dbReference type="ChEBI" id="CHEBI:15378"/>
        <dbReference type="ChEBI" id="CHEBI:39785"/>
        <dbReference type="ChEBI" id="CHEBI:57540"/>
        <dbReference type="ChEBI" id="CHEBI:57945"/>
        <dbReference type="ChEBI" id="CHEBI:60039"/>
        <dbReference type="EC" id="1.5.1.49"/>
    </reaction>
</comment>
<feature type="binding site" evidence="5">
    <location>
        <position position="114"/>
    </location>
    <ligand>
        <name>NAD(+)</name>
        <dbReference type="ChEBI" id="CHEBI:57540"/>
    </ligand>
</feature>
<comment type="catalytic activity">
    <reaction evidence="4">
        <text>L-proline + NADP(+) = 1-pyrroline-2-carboxylate + NADPH + H(+)</text>
        <dbReference type="Rhea" id="RHEA:20317"/>
        <dbReference type="ChEBI" id="CHEBI:15378"/>
        <dbReference type="ChEBI" id="CHEBI:39785"/>
        <dbReference type="ChEBI" id="CHEBI:57783"/>
        <dbReference type="ChEBI" id="CHEBI:58349"/>
        <dbReference type="ChEBI" id="CHEBI:60039"/>
        <dbReference type="EC" id="1.5.1.49"/>
    </reaction>
</comment>
<evidence type="ECO:0000256" key="2">
    <source>
        <dbReference type="ARBA" id="ARBA00023027"/>
    </source>
</evidence>
<evidence type="ECO:0000256" key="5">
    <source>
        <dbReference type="HAMAP-Rule" id="MF_00935"/>
    </source>
</evidence>
<dbReference type="HAMAP" id="MF_00935">
    <property type="entry name" value="AlaDH_arch"/>
    <property type="match status" value="1"/>
</dbReference>
<dbReference type="InterPro" id="IPR023401">
    <property type="entry name" value="ODC_N"/>
</dbReference>
<dbReference type="Gene3D" id="3.30.1780.10">
    <property type="entry name" value="ornithine cyclodeaminase, domain 1"/>
    <property type="match status" value="1"/>
</dbReference>
<comment type="function">
    <text evidence="5">Catalyzes the NAD(+)-dependent oxidative deamination of L-alanine to pyruvate, and the reverse reaction, the reductive amination of pyruvate.</text>
</comment>
<dbReference type="OrthoDB" id="5495968at2"/>
<feature type="binding site" evidence="5">
    <location>
        <position position="225"/>
    </location>
    <ligand>
        <name>NAD(+)</name>
        <dbReference type="ChEBI" id="CHEBI:57540"/>
    </ligand>
</feature>
<feature type="binding site" evidence="5">
    <location>
        <position position="291"/>
    </location>
    <ligand>
        <name>NAD(+)</name>
        <dbReference type="ChEBI" id="CHEBI:57540"/>
    </ligand>
</feature>
<dbReference type="PIRSF" id="PIRSF001439">
    <property type="entry name" value="CryM"/>
    <property type="match status" value="1"/>
</dbReference>
<feature type="binding site" evidence="5">
    <location>
        <begin position="141"/>
        <end position="142"/>
    </location>
    <ligand>
        <name>NAD(+)</name>
        <dbReference type="ChEBI" id="CHEBI:57540"/>
    </ligand>
</feature>